<keyword evidence="1" id="KW-0472">Membrane</keyword>
<dbReference type="EMBL" id="CP019628">
    <property type="protein sequence ID" value="AQP98329.1"/>
    <property type="molecule type" value="Genomic_DNA"/>
</dbReference>
<dbReference type="Proteomes" id="UP000188243">
    <property type="component" value="Chromosome"/>
</dbReference>
<feature type="transmembrane region" description="Helical" evidence="1">
    <location>
        <begin position="6"/>
        <end position="22"/>
    </location>
</feature>
<name>A0A1Q2GT83_9GAMM</name>
<dbReference type="RefSeq" id="WP_077535067.1">
    <property type="nucleotide sequence ID" value="NZ_CP019628.1"/>
</dbReference>
<dbReference type="AlphaFoldDB" id="A0A1Q2GT83"/>
<feature type="transmembrane region" description="Helical" evidence="1">
    <location>
        <begin position="76"/>
        <end position="96"/>
    </location>
</feature>
<gene>
    <name evidence="2" type="ORF">B0W48_00075</name>
    <name evidence="3" type="ORF">B0W48_03600</name>
</gene>
<protein>
    <submittedName>
        <fullName evidence="2">Uncharacterized protein</fullName>
    </submittedName>
</protein>
<dbReference type="KEGG" id="paln:B0W48_03600"/>
<feature type="transmembrane region" description="Helical" evidence="1">
    <location>
        <begin position="34"/>
        <end position="56"/>
    </location>
</feature>
<organism evidence="2 4">
    <name type="scientific">Pseudoalteromonas aliena</name>
    <dbReference type="NCBI Taxonomy" id="247523"/>
    <lineage>
        <taxon>Bacteria</taxon>
        <taxon>Pseudomonadati</taxon>
        <taxon>Pseudomonadota</taxon>
        <taxon>Gammaproteobacteria</taxon>
        <taxon>Alteromonadales</taxon>
        <taxon>Pseudoalteromonadaceae</taxon>
        <taxon>Pseudoalteromonas</taxon>
    </lineage>
</organism>
<reference evidence="2 4" key="1">
    <citation type="submission" date="2017-02" db="EMBL/GenBank/DDBJ databases">
        <title>Complete genome sequence of the cold-active Pseudoalteromonas aliena strain EH1 isolated from Arctic seawater.</title>
        <authorList>
            <person name="Kim E."/>
            <person name="Heo E."/>
            <person name="Kim H."/>
            <person name="Kim D."/>
        </authorList>
    </citation>
    <scope>NUCLEOTIDE SEQUENCE [LARGE SCALE GENOMIC DNA]</scope>
    <source>
        <strain evidence="2 4">EH1</strain>
    </source>
</reference>
<keyword evidence="1" id="KW-1133">Transmembrane helix</keyword>
<evidence type="ECO:0000313" key="2">
    <source>
        <dbReference type="EMBL" id="AQP98329.1"/>
    </source>
</evidence>
<keyword evidence="1" id="KW-0812">Transmembrane</keyword>
<evidence type="ECO:0000313" key="3">
    <source>
        <dbReference type="EMBL" id="AQP98962.1"/>
    </source>
</evidence>
<accession>A0A1Q2GT83</accession>
<evidence type="ECO:0000313" key="4">
    <source>
        <dbReference type="Proteomes" id="UP000188243"/>
    </source>
</evidence>
<dbReference type="KEGG" id="paln:B0W48_00075"/>
<evidence type="ECO:0000256" key="1">
    <source>
        <dbReference type="SAM" id="Phobius"/>
    </source>
</evidence>
<sequence length="457" mass="52842">MDISGFLTLIAVILTGFSLLSKGQKVTYIHRFGILHLIAFALGIGTVLSCFFYDTLAAHNLLLPYNFITGFDENDLLLLASLSMFVLFIISTLYGFTPEHRLKSLCNSLDELLTSNALGDLLYVLSENITYFEDNSSRSERNKSILSTAMIRLFLSQRFTDYISEMDYQLYLRLLKLDCHSEVSYRKFNEFLRKQLSDRRSSLLWETKLLREAYSPRVPNNHTPLLKSLYQEQDTKLRYSFYQQIGYCFQEHLKENRALEALKTPPDNVITDDVINNGLTGLYIFLVFNLLKNDLNRDIIVRFENDVRAPYIVLKCILFPLVEEKKVPSSEVEQEFKSRIDFFIYEVIKSFDGLLKQAASSKITSDELLDLTECVASAHFFVRQSRKFTDDYLQDMLIDSIDVYSALKEGNPDIATTFATLCTRHNLLSKRLIDLSTTDFEVMKQKDSKNFIRDSLK</sequence>
<dbReference type="EMBL" id="CP019628">
    <property type="protein sequence ID" value="AQP98962.1"/>
    <property type="molecule type" value="Genomic_DNA"/>
</dbReference>
<proteinExistence type="predicted"/>